<dbReference type="PROSITE" id="PS00107">
    <property type="entry name" value="PROTEIN_KINASE_ATP"/>
    <property type="match status" value="1"/>
</dbReference>
<name>A0A5J4YY63_PORPP</name>
<dbReference type="GO" id="GO:0005524">
    <property type="term" value="F:ATP binding"/>
    <property type="evidence" value="ECO:0007669"/>
    <property type="project" value="UniProtKB-UniRule"/>
</dbReference>
<dbReference type="InterPro" id="IPR017441">
    <property type="entry name" value="Protein_kinase_ATP_BS"/>
</dbReference>
<dbReference type="EMBL" id="VRMN01000003">
    <property type="protein sequence ID" value="KAA8496256.1"/>
    <property type="molecule type" value="Genomic_DNA"/>
</dbReference>
<feature type="compositionally biased region" description="Basic and acidic residues" evidence="2">
    <location>
        <begin position="620"/>
        <end position="629"/>
    </location>
</feature>
<organism evidence="4 5">
    <name type="scientific">Porphyridium purpureum</name>
    <name type="common">Red alga</name>
    <name type="synonym">Porphyridium cruentum</name>
    <dbReference type="NCBI Taxonomy" id="35688"/>
    <lineage>
        <taxon>Eukaryota</taxon>
        <taxon>Rhodophyta</taxon>
        <taxon>Bangiophyceae</taxon>
        <taxon>Porphyridiales</taxon>
        <taxon>Porphyridiaceae</taxon>
        <taxon>Porphyridium</taxon>
    </lineage>
</organism>
<feature type="region of interest" description="Disordered" evidence="2">
    <location>
        <begin position="444"/>
        <end position="475"/>
    </location>
</feature>
<sequence length="929" mass="102648">MESGVSLGLGGGAGALSDGESALAAMQELRNGPFPQVSGYVTLWRHKMMGKKKMNRFAVLQGSAFGYAREERSVFEREVTIKRAKPGKHSGEIIIEDVDGHTWTITVLPTAYRQWLNAMLAAQNREPSRFYKTLKIVGSGAFSKVFKVADVSDPTAVFAAKVIRKKQFDMQHIDMFRREVAVQMQARHPHIMRVVDVFENEQELHIIMELMQSDLFEIFSKEITLAESGARQMTFQLLQALAHLHRLRIIHRDVKPENLFATTETWPIDFKLGDFGLSRFHDPDQSAPITAFVGTCYYVAPEVAMQLPYGPAVDVWSAGVILYEALSGIRPFDGGAEESRTLDAVRKAEFDFQGPAWRNVSEDAMGLIRSLLQKDPQKRLTAQAALYHRWFDSFHQVFWNADADRPKSTAMRVRSAFKSAAYAVMAFTRMMVLWRMTEARERMISSPSRAEKGLSTSSKGKIAPRPRSRTGSKTSVAVKGVVGRLSTRLRSFALEEEDTNGSIAVSEFQDEADKPSPRENLSPARPVSKMMHRIGSYSLRNFGSSDMVMDSVRRQSDSDMHMTEEGENAIPFARVGDHEALTKTHANFETTTESLGDRFELITKIPSLSDSSALSGRNAAVERETRPDDSANDGTDSVEEIADWTSVSSDQRVAGSTQKADSKDDILESDHDLLSKKQMSGGEIVGPKARNAALDTDLSSVAAQKSVGTSPSHTQSSAKSVARLDSSSAPYSVSAQRSQPSNLIIEDAFEEALGGEDENDVVMEREWASVSTTEFPVSSRLPTKKKRSFVSKVRSSLGGRSKSSRGEPTTAQVVTDADRGQPRKGSDSKRGSLRASDDLKKRLSFSGMRMRSFGRTFTVLGMGCQGAALVGVAVQFLMSGSLARSRHLVVKVNQQLASRTLAMWLTLEPNLERCYVRACQMQGTCESDT</sequence>
<dbReference type="SMART" id="SM00220">
    <property type="entry name" value="S_TKc"/>
    <property type="match status" value="1"/>
</dbReference>
<comment type="caution">
    <text evidence="4">The sequence shown here is derived from an EMBL/GenBank/DDBJ whole genome shotgun (WGS) entry which is preliminary data.</text>
</comment>
<feature type="compositionally biased region" description="Low complexity" evidence="2">
    <location>
        <begin position="790"/>
        <end position="801"/>
    </location>
</feature>
<dbReference type="Proteomes" id="UP000324585">
    <property type="component" value="Unassembled WGS sequence"/>
</dbReference>
<protein>
    <submittedName>
        <fullName evidence="4">Calcium/calmodulin-dependent protein kinase type 1</fullName>
    </submittedName>
</protein>
<gene>
    <name evidence="4" type="ORF">FVE85_2411</name>
</gene>
<feature type="domain" description="Protein kinase" evidence="3">
    <location>
        <begin position="131"/>
        <end position="391"/>
    </location>
</feature>
<evidence type="ECO:0000256" key="2">
    <source>
        <dbReference type="SAM" id="MobiDB-lite"/>
    </source>
</evidence>
<dbReference type="InterPro" id="IPR011009">
    <property type="entry name" value="Kinase-like_dom_sf"/>
</dbReference>
<dbReference type="Gene3D" id="3.30.200.20">
    <property type="entry name" value="Phosphorylase Kinase, domain 1"/>
    <property type="match status" value="1"/>
</dbReference>
<dbReference type="PANTHER" id="PTHR24347">
    <property type="entry name" value="SERINE/THREONINE-PROTEIN KINASE"/>
    <property type="match status" value="1"/>
</dbReference>
<feature type="binding site" evidence="1">
    <location>
        <position position="165"/>
    </location>
    <ligand>
        <name>ATP</name>
        <dbReference type="ChEBI" id="CHEBI:30616"/>
    </ligand>
</feature>
<dbReference type="InterPro" id="IPR000719">
    <property type="entry name" value="Prot_kinase_dom"/>
</dbReference>
<dbReference type="CDD" id="cd05117">
    <property type="entry name" value="STKc_CAMK"/>
    <property type="match status" value="1"/>
</dbReference>
<keyword evidence="4" id="KW-0808">Transferase</keyword>
<evidence type="ECO:0000313" key="4">
    <source>
        <dbReference type="EMBL" id="KAA8496256.1"/>
    </source>
</evidence>
<feature type="region of interest" description="Disordered" evidence="2">
    <location>
        <begin position="788"/>
        <end position="835"/>
    </location>
</feature>
<dbReference type="Gene3D" id="1.10.510.10">
    <property type="entry name" value="Transferase(Phosphotransferase) domain 1"/>
    <property type="match status" value="1"/>
</dbReference>
<evidence type="ECO:0000256" key="1">
    <source>
        <dbReference type="PROSITE-ProRule" id="PRU10141"/>
    </source>
</evidence>
<dbReference type="AlphaFoldDB" id="A0A5J4YY63"/>
<reference evidence="5" key="1">
    <citation type="journal article" date="2019" name="Nat. Commun.">
        <title>Expansion of phycobilisome linker gene families in mesophilic red algae.</title>
        <authorList>
            <person name="Lee J."/>
            <person name="Kim D."/>
            <person name="Bhattacharya D."/>
            <person name="Yoon H.S."/>
        </authorList>
    </citation>
    <scope>NUCLEOTIDE SEQUENCE [LARGE SCALE GENOMIC DNA]</scope>
    <source>
        <strain evidence="5">CCMP 1328</strain>
    </source>
</reference>
<proteinExistence type="predicted"/>
<keyword evidence="1" id="KW-0547">Nucleotide-binding</keyword>
<dbReference type="PROSITE" id="PS50011">
    <property type="entry name" value="PROTEIN_KINASE_DOM"/>
    <property type="match status" value="1"/>
</dbReference>
<dbReference type="Pfam" id="PF00069">
    <property type="entry name" value="Pkinase"/>
    <property type="match status" value="1"/>
</dbReference>
<dbReference type="GO" id="GO:0004672">
    <property type="term" value="F:protein kinase activity"/>
    <property type="evidence" value="ECO:0007669"/>
    <property type="project" value="InterPro"/>
</dbReference>
<feature type="compositionally biased region" description="Polar residues" evidence="2">
    <location>
        <begin position="645"/>
        <end position="659"/>
    </location>
</feature>
<feature type="region of interest" description="Disordered" evidence="2">
    <location>
        <begin position="610"/>
        <end position="667"/>
    </location>
</feature>
<feature type="region of interest" description="Disordered" evidence="2">
    <location>
        <begin position="503"/>
        <end position="525"/>
    </location>
</feature>
<feature type="region of interest" description="Disordered" evidence="2">
    <location>
        <begin position="704"/>
        <end position="723"/>
    </location>
</feature>
<dbReference type="SUPFAM" id="SSF56112">
    <property type="entry name" value="Protein kinase-like (PK-like)"/>
    <property type="match status" value="1"/>
</dbReference>
<evidence type="ECO:0000259" key="3">
    <source>
        <dbReference type="PROSITE" id="PS50011"/>
    </source>
</evidence>
<evidence type="ECO:0000313" key="5">
    <source>
        <dbReference type="Proteomes" id="UP000324585"/>
    </source>
</evidence>
<keyword evidence="5" id="KW-1185">Reference proteome</keyword>
<keyword evidence="4" id="KW-0418">Kinase</keyword>
<accession>A0A5J4YY63</accession>
<feature type="compositionally biased region" description="Basic and acidic residues" evidence="2">
    <location>
        <begin position="816"/>
        <end position="835"/>
    </location>
</feature>
<keyword evidence="1" id="KW-0067">ATP-binding</keyword>